<proteinExistence type="predicted"/>
<dbReference type="EMBL" id="WKLC01000645">
    <property type="protein sequence ID" value="MSE16289.1"/>
    <property type="molecule type" value="Genomic_DNA"/>
</dbReference>
<sequence>MKYLILIGLLPFAVWAGANTSDWENSLKGIASGEQAWLAKVPQLAATADVQQATRMEDALASALAKNTPGVLETLRVIDARSWPHMAGTDIVCSVPAEQPTAFIEDFYQQTRLALLATDQGATCLWILEASYEEMKAESARMRNLSPSVK</sequence>
<keyword evidence="1" id="KW-0732">Signal</keyword>
<dbReference type="Proteomes" id="UP000254640">
    <property type="component" value="Unassembled WGS sequence"/>
</dbReference>
<dbReference type="OrthoDB" id="6555706at2"/>
<accession>A0A356RV38</accession>
<dbReference type="Proteomes" id="UP000461948">
    <property type="component" value="Unassembled WGS sequence"/>
</dbReference>
<evidence type="ECO:0000313" key="3">
    <source>
        <dbReference type="EMBL" id="SUB16126.1"/>
    </source>
</evidence>
<organism evidence="3 4">
    <name type="scientific">Enterobacter agglomerans</name>
    <name type="common">Erwinia herbicola</name>
    <name type="synonym">Pantoea agglomerans</name>
    <dbReference type="NCBI Taxonomy" id="549"/>
    <lineage>
        <taxon>Bacteria</taxon>
        <taxon>Pseudomonadati</taxon>
        <taxon>Pseudomonadota</taxon>
        <taxon>Gammaproteobacteria</taxon>
        <taxon>Enterobacterales</taxon>
        <taxon>Erwiniaceae</taxon>
        <taxon>Pantoea</taxon>
        <taxon>Pantoea agglomerans group</taxon>
    </lineage>
</organism>
<feature type="signal peptide" evidence="1">
    <location>
        <begin position="1"/>
        <end position="18"/>
    </location>
</feature>
<reference evidence="3 4" key="1">
    <citation type="submission" date="2018-06" db="EMBL/GenBank/DDBJ databases">
        <authorList>
            <consortium name="Pathogen Informatics"/>
            <person name="Doyle S."/>
        </authorList>
    </citation>
    <scope>NUCLEOTIDE SEQUENCE [LARGE SCALE GENOMIC DNA]</scope>
    <source>
        <strain evidence="3 4">NCTC9381</strain>
    </source>
</reference>
<evidence type="ECO:0000256" key="1">
    <source>
        <dbReference type="SAM" id="SignalP"/>
    </source>
</evidence>
<dbReference type="AlphaFoldDB" id="A0A356RV38"/>
<evidence type="ECO:0000313" key="4">
    <source>
        <dbReference type="Proteomes" id="UP000254640"/>
    </source>
</evidence>
<dbReference type="RefSeq" id="WP_010670915.1">
    <property type="nucleotide sequence ID" value="NZ_CP031649.1"/>
</dbReference>
<dbReference type="EMBL" id="UGSO01000001">
    <property type="protein sequence ID" value="SUB16126.1"/>
    <property type="molecule type" value="Genomic_DNA"/>
</dbReference>
<evidence type="ECO:0000313" key="5">
    <source>
        <dbReference type="Proteomes" id="UP000461948"/>
    </source>
</evidence>
<dbReference type="GeneID" id="66825426"/>
<reference evidence="2 5" key="2">
    <citation type="submission" date="2019-11" db="EMBL/GenBank/DDBJ databases">
        <title>Draft Genome Sequence of Plant Growth-Promoting Rhizosphere-Associated Bacteria.</title>
        <authorList>
            <person name="Vasilyev I.Y."/>
            <person name="Radchenko V."/>
            <person name="Ilnitskaya E.V."/>
        </authorList>
    </citation>
    <scope>NUCLEOTIDE SEQUENCE [LARGE SCALE GENOMIC DNA]</scope>
    <source>
        <strain evidence="2 5">VRA_MhP_f</strain>
    </source>
</reference>
<protein>
    <submittedName>
        <fullName evidence="3">Uncharacterized protein</fullName>
    </submittedName>
</protein>
<gene>
    <name evidence="2" type="ORF">GKC49_14540</name>
    <name evidence="3" type="ORF">NCTC9381_02028</name>
</gene>
<name>A0A356RV38_ENTAG</name>
<keyword evidence="4" id="KW-1185">Reference proteome</keyword>
<feature type="chain" id="PRO_5040588069" evidence="1">
    <location>
        <begin position="19"/>
        <end position="150"/>
    </location>
</feature>
<evidence type="ECO:0000313" key="2">
    <source>
        <dbReference type="EMBL" id="MSE16289.1"/>
    </source>
</evidence>